<name>A0AAD9VID8_9HYME</name>
<proteinExistence type="predicted"/>
<feature type="non-terminal residue" evidence="1">
    <location>
        <position position="1"/>
    </location>
</feature>
<comment type="caution">
    <text evidence="1">The sequence shown here is derived from an EMBL/GenBank/DDBJ whole genome shotgun (WGS) entry which is preliminary data.</text>
</comment>
<evidence type="ECO:0000313" key="1">
    <source>
        <dbReference type="EMBL" id="KAK2574787.1"/>
    </source>
</evidence>
<organism evidence="1 2">
    <name type="scientific">Odynerus spinipes</name>
    <dbReference type="NCBI Taxonomy" id="1348599"/>
    <lineage>
        <taxon>Eukaryota</taxon>
        <taxon>Metazoa</taxon>
        <taxon>Ecdysozoa</taxon>
        <taxon>Arthropoda</taxon>
        <taxon>Hexapoda</taxon>
        <taxon>Insecta</taxon>
        <taxon>Pterygota</taxon>
        <taxon>Neoptera</taxon>
        <taxon>Endopterygota</taxon>
        <taxon>Hymenoptera</taxon>
        <taxon>Apocrita</taxon>
        <taxon>Aculeata</taxon>
        <taxon>Vespoidea</taxon>
        <taxon>Vespidae</taxon>
        <taxon>Eumeninae</taxon>
        <taxon>Odynerus</taxon>
    </lineage>
</organism>
<accession>A0AAD9VID8</accession>
<evidence type="ECO:0000313" key="2">
    <source>
        <dbReference type="Proteomes" id="UP001258017"/>
    </source>
</evidence>
<reference evidence="1" key="1">
    <citation type="submission" date="2021-08" db="EMBL/GenBank/DDBJ databases">
        <authorList>
            <person name="Misof B."/>
            <person name="Oliver O."/>
            <person name="Podsiadlowski L."/>
            <person name="Donath A."/>
            <person name="Peters R."/>
            <person name="Mayer C."/>
            <person name="Rust J."/>
            <person name="Gunkel S."/>
            <person name="Lesny P."/>
            <person name="Martin S."/>
            <person name="Oeyen J.P."/>
            <person name="Petersen M."/>
            <person name="Panagiotis P."/>
            <person name="Wilbrandt J."/>
            <person name="Tanja T."/>
        </authorList>
    </citation>
    <scope>NUCLEOTIDE SEQUENCE</scope>
    <source>
        <strain evidence="1">GBR_01_08_01A</strain>
        <tissue evidence="1">Thorax + abdomen</tissue>
    </source>
</reference>
<protein>
    <submittedName>
        <fullName evidence="1">Uncharacterized protein</fullName>
    </submittedName>
</protein>
<dbReference type="AlphaFoldDB" id="A0AAD9VID8"/>
<dbReference type="Proteomes" id="UP001258017">
    <property type="component" value="Unassembled WGS sequence"/>
</dbReference>
<keyword evidence="2" id="KW-1185">Reference proteome</keyword>
<dbReference type="EMBL" id="JAIFRP010004898">
    <property type="protein sequence ID" value="KAK2574787.1"/>
    <property type="molecule type" value="Genomic_DNA"/>
</dbReference>
<reference evidence="1" key="2">
    <citation type="journal article" date="2023" name="Commun. Biol.">
        <title>Intrasexual cuticular hydrocarbon dimorphism in a wasp sheds light on hydrocarbon biosynthesis genes in Hymenoptera.</title>
        <authorList>
            <person name="Moris V.C."/>
            <person name="Podsiadlowski L."/>
            <person name="Martin S."/>
            <person name="Oeyen J.P."/>
            <person name="Donath A."/>
            <person name="Petersen M."/>
            <person name="Wilbrandt J."/>
            <person name="Misof B."/>
            <person name="Liedtke D."/>
            <person name="Thamm M."/>
            <person name="Scheiner R."/>
            <person name="Schmitt T."/>
            <person name="Niehuis O."/>
        </authorList>
    </citation>
    <scope>NUCLEOTIDE SEQUENCE</scope>
    <source>
        <strain evidence="1">GBR_01_08_01A</strain>
    </source>
</reference>
<sequence length="244" mass="27514">DGLDAKSRLLLKRVYDSNNDDDDELSNTSALGDRLSKKAKSIFDEFFQDSVDEFTGWELILSFDIARVVDAFSPAQREKVKALFAKLLSLVNTYAVRPSKFLQDMVKEYNLSTIDDLFASEDTRIVETLQKYNIVSLESTYGMQYVWREVPVSVMDDIYGMTSSLFGIISIQKNMKLSKSDAIIERMKRATNVACFKPFYQSFNPGYIFGNIKAALDPEALKSQDHSMAVVSLDGSVIVVAERS</sequence>
<feature type="non-terminal residue" evidence="1">
    <location>
        <position position="244"/>
    </location>
</feature>
<gene>
    <name evidence="1" type="ORF">KPH14_013145</name>
</gene>